<accession>A0A5B6V0D3</accession>
<evidence type="ECO:0000313" key="1">
    <source>
        <dbReference type="EMBL" id="KAA3462600.1"/>
    </source>
</evidence>
<comment type="caution">
    <text evidence="1">The sequence shown here is derived from an EMBL/GenBank/DDBJ whole genome shotgun (WGS) entry which is preliminary data.</text>
</comment>
<reference evidence="2" key="1">
    <citation type="journal article" date="2019" name="Plant Biotechnol. J.">
        <title>Genome sequencing of the Australian wild diploid species Gossypium australe highlights disease resistance and delayed gland morphogenesis.</title>
        <authorList>
            <person name="Cai Y."/>
            <person name="Cai X."/>
            <person name="Wang Q."/>
            <person name="Wang P."/>
            <person name="Zhang Y."/>
            <person name="Cai C."/>
            <person name="Xu Y."/>
            <person name="Wang K."/>
            <person name="Zhou Z."/>
            <person name="Wang C."/>
            <person name="Geng S."/>
            <person name="Li B."/>
            <person name="Dong Q."/>
            <person name="Hou Y."/>
            <person name="Wang H."/>
            <person name="Ai P."/>
            <person name="Liu Z."/>
            <person name="Yi F."/>
            <person name="Sun M."/>
            <person name="An G."/>
            <person name="Cheng J."/>
            <person name="Zhang Y."/>
            <person name="Shi Q."/>
            <person name="Xie Y."/>
            <person name="Shi X."/>
            <person name="Chang Y."/>
            <person name="Huang F."/>
            <person name="Chen Y."/>
            <person name="Hong S."/>
            <person name="Mi L."/>
            <person name="Sun Q."/>
            <person name="Zhang L."/>
            <person name="Zhou B."/>
            <person name="Peng R."/>
            <person name="Zhang X."/>
            <person name="Liu F."/>
        </authorList>
    </citation>
    <scope>NUCLEOTIDE SEQUENCE [LARGE SCALE GENOMIC DNA]</scope>
    <source>
        <strain evidence="2">cv. PA1801</strain>
    </source>
</reference>
<protein>
    <submittedName>
        <fullName evidence="1">Proline rich protein 1</fullName>
    </submittedName>
</protein>
<dbReference type="Proteomes" id="UP000325315">
    <property type="component" value="Unassembled WGS sequence"/>
</dbReference>
<dbReference type="AlphaFoldDB" id="A0A5B6V0D3"/>
<name>A0A5B6V0D3_9ROSI</name>
<dbReference type="EMBL" id="SMMG02000009">
    <property type="protein sequence ID" value="KAA3462600.1"/>
    <property type="molecule type" value="Genomic_DNA"/>
</dbReference>
<gene>
    <name evidence="1" type="ORF">EPI10_029072</name>
</gene>
<keyword evidence="2" id="KW-1185">Reference proteome</keyword>
<proteinExistence type="predicted"/>
<sequence>MGMVIYSIHPSHLLLFTSKKNFYTPKPPVVASAIYTQATLLSTTAGQITTNIASKVTSLSQSTNSEPTNTIGSTTSITSNCEPTNTIDSTTTITTYCEPTNASYREATSHHQRRERHMLSYPTRAIEFRHCHLPLYYDQSQAFEYQYYNPIDLQVLIHCGKTPPPGFQCPTQ</sequence>
<organism evidence="1 2">
    <name type="scientific">Gossypium australe</name>
    <dbReference type="NCBI Taxonomy" id="47621"/>
    <lineage>
        <taxon>Eukaryota</taxon>
        <taxon>Viridiplantae</taxon>
        <taxon>Streptophyta</taxon>
        <taxon>Embryophyta</taxon>
        <taxon>Tracheophyta</taxon>
        <taxon>Spermatophyta</taxon>
        <taxon>Magnoliopsida</taxon>
        <taxon>eudicotyledons</taxon>
        <taxon>Gunneridae</taxon>
        <taxon>Pentapetalae</taxon>
        <taxon>rosids</taxon>
        <taxon>malvids</taxon>
        <taxon>Malvales</taxon>
        <taxon>Malvaceae</taxon>
        <taxon>Malvoideae</taxon>
        <taxon>Gossypium</taxon>
    </lineage>
</organism>
<evidence type="ECO:0000313" key="2">
    <source>
        <dbReference type="Proteomes" id="UP000325315"/>
    </source>
</evidence>